<proteinExistence type="predicted"/>
<protein>
    <recommendedName>
        <fullName evidence="3">Apple domain-containing protein</fullName>
    </recommendedName>
</protein>
<feature type="region of interest" description="Disordered" evidence="2">
    <location>
        <begin position="79"/>
        <end position="109"/>
    </location>
</feature>
<dbReference type="InterPro" id="IPR003609">
    <property type="entry name" value="Pan_app"/>
</dbReference>
<sequence length="510" mass="51891">MNYQCISSSCLSSTDVTVSNLRDCGIACLSNINCRTATFDQFSNNCQLFENIATEYGSMSSQAGVVTLVTTGIGQAPAITTSNGSTTTTAASPTTAAASTTTAAPASTATTDAASTTTAAAASTTTAAAASTTAAATSTTTAAASTTTAATIPCNMAFTAQTNYSTGVGSGPMSLSMTDVNSDTKPDIIVALYNQYKVGVLFNFGNGTFHAQTNYSTGSGSYPQCVSAVDVNGDSKPDIIVANNGGNNVGVLFNAGNGAFLSQTTYTTGSPSYPPSASAADVNNDNKSDIVVANQYLGNVGVLFNFGNGTFRSQTTYSTGNNSGPTSVVLVDVNADGQRDIIIANYDGDSVGVLLNFGNGTFRPVTSYSTGNNSNTRSVSVVDVNNDNKPDIIVANQNLDNIGVLFNFGNGTFGPQTTYSTGNNSGPASVAVIDINGDNKPDIIVANYDANNIGVLYNAGDGTFLPQTTCSTGTSSHPQSVSVTDINNDNKPDIIVANYGANNIGVLLAN</sequence>
<evidence type="ECO:0000259" key="3">
    <source>
        <dbReference type="PROSITE" id="PS50948"/>
    </source>
</evidence>
<feature type="compositionally biased region" description="Low complexity" evidence="2">
    <location>
        <begin position="85"/>
        <end position="109"/>
    </location>
</feature>
<evidence type="ECO:0000313" key="4">
    <source>
        <dbReference type="EMBL" id="CAF3825314.1"/>
    </source>
</evidence>
<name>A0A819CWT9_9BILA</name>
<keyword evidence="1" id="KW-0732">Signal</keyword>
<dbReference type="Gene3D" id="2.30.30.100">
    <property type="match status" value="6"/>
</dbReference>
<feature type="domain" description="Apple" evidence="3">
    <location>
        <begin position="5"/>
        <end position="72"/>
    </location>
</feature>
<dbReference type="Pfam" id="PF13517">
    <property type="entry name" value="FG-GAP_3"/>
    <property type="match status" value="3"/>
</dbReference>
<comment type="caution">
    <text evidence="4">The sequence shown here is derived from an EMBL/GenBank/DDBJ whole genome shotgun (WGS) entry which is preliminary data.</text>
</comment>
<dbReference type="EMBL" id="CAJOBB010001211">
    <property type="protein sequence ID" value="CAF3825314.1"/>
    <property type="molecule type" value="Genomic_DNA"/>
</dbReference>
<reference evidence="4" key="1">
    <citation type="submission" date="2021-02" db="EMBL/GenBank/DDBJ databases">
        <authorList>
            <person name="Nowell W R."/>
        </authorList>
    </citation>
    <scope>NUCLEOTIDE SEQUENCE</scope>
</reference>
<dbReference type="InterPro" id="IPR028994">
    <property type="entry name" value="Integrin_alpha_N"/>
</dbReference>
<evidence type="ECO:0000256" key="2">
    <source>
        <dbReference type="SAM" id="MobiDB-lite"/>
    </source>
</evidence>
<dbReference type="PANTHER" id="PTHR45460:SF2">
    <property type="entry name" value="ALPHA 1,3 GLUCANASE, GH71 FAMILY (EUROFUNG)"/>
    <property type="match status" value="1"/>
</dbReference>
<accession>A0A819CWT9</accession>
<dbReference type="SUPFAM" id="SSF69318">
    <property type="entry name" value="Integrin alpha N-terminal domain"/>
    <property type="match status" value="1"/>
</dbReference>
<dbReference type="AlphaFoldDB" id="A0A819CWT9"/>
<organism evidence="4 5">
    <name type="scientific">Adineta steineri</name>
    <dbReference type="NCBI Taxonomy" id="433720"/>
    <lineage>
        <taxon>Eukaryota</taxon>
        <taxon>Metazoa</taxon>
        <taxon>Spiralia</taxon>
        <taxon>Gnathifera</taxon>
        <taxon>Rotifera</taxon>
        <taxon>Eurotatoria</taxon>
        <taxon>Bdelloidea</taxon>
        <taxon>Adinetida</taxon>
        <taxon>Adinetidae</taxon>
        <taxon>Adineta</taxon>
    </lineage>
</organism>
<evidence type="ECO:0000256" key="1">
    <source>
        <dbReference type="ARBA" id="ARBA00022729"/>
    </source>
</evidence>
<dbReference type="PROSITE" id="PS50948">
    <property type="entry name" value="PAN"/>
    <property type="match status" value="1"/>
</dbReference>
<evidence type="ECO:0000313" key="5">
    <source>
        <dbReference type="Proteomes" id="UP000663868"/>
    </source>
</evidence>
<dbReference type="Proteomes" id="UP000663868">
    <property type="component" value="Unassembled WGS sequence"/>
</dbReference>
<dbReference type="PANTHER" id="PTHR45460">
    <property type="entry name" value="SIMILAR TO CYSTEINE PROTEINASE"/>
    <property type="match status" value="1"/>
</dbReference>
<gene>
    <name evidence="4" type="ORF">KXQ929_LOCUS18507</name>
</gene>
<dbReference type="Pfam" id="PF00024">
    <property type="entry name" value="PAN_1"/>
    <property type="match status" value="1"/>
</dbReference>
<dbReference type="InterPro" id="IPR013517">
    <property type="entry name" value="FG-GAP"/>
</dbReference>